<evidence type="ECO:0000313" key="2">
    <source>
        <dbReference type="EMBL" id="KAF6166219.1"/>
    </source>
</evidence>
<evidence type="ECO:0000256" key="1">
    <source>
        <dbReference type="SAM" id="Phobius"/>
    </source>
</evidence>
<keyword evidence="1" id="KW-0472">Membrane</keyword>
<evidence type="ECO:0000313" key="3">
    <source>
        <dbReference type="Proteomes" id="UP000541444"/>
    </source>
</evidence>
<protein>
    <submittedName>
        <fullName evidence="2">Uncharacterized protein</fullName>
    </submittedName>
</protein>
<keyword evidence="1" id="KW-1133">Transmembrane helix</keyword>
<dbReference type="Proteomes" id="UP000541444">
    <property type="component" value="Unassembled WGS sequence"/>
</dbReference>
<proteinExistence type="predicted"/>
<accession>A0A7J7NG54</accession>
<keyword evidence="3" id="KW-1185">Reference proteome</keyword>
<organism evidence="2 3">
    <name type="scientific">Kingdonia uniflora</name>
    <dbReference type="NCBI Taxonomy" id="39325"/>
    <lineage>
        <taxon>Eukaryota</taxon>
        <taxon>Viridiplantae</taxon>
        <taxon>Streptophyta</taxon>
        <taxon>Embryophyta</taxon>
        <taxon>Tracheophyta</taxon>
        <taxon>Spermatophyta</taxon>
        <taxon>Magnoliopsida</taxon>
        <taxon>Ranunculales</taxon>
        <taxon>Circaeasteraceae</taxon>
        <taxon>Kingdonia</taxon>
    </lineage>
</organism>
<dbReference type="AlphaFoldDB" id="A0A7J7NG54"/>
<sequence>MRKAGLRYSWSQIPMLPLLCLKTTKFLRGFSPGGSIYLQNYRSYLNIHSERATLALMIVITVLLGFLCCLRNGFRECLQF</sequence>
<keyword evidence="1" id="KW-0812">Transmembrane</keyword>
<feature type="transmembrane region" description="Helical" evidence="1">
    <location>
        <begin position="52"/>
        <end position="74"/>
    </location>
</feature>
<dbReference type="EMBL" id="JACGCM010000805">
    <property type="protein sequence ID" value="KAF6166219.1"/>
    <property type="molecule type" value="Genomic_DNA"/>
</dbReference>
<comment type="caution">
    <text evidence="2">The sequence shown here is derived from an EMBL/GenBank/DDBJ whole genome shotgun (WGS) entry which is preliminary data.</text>
</comment>
<gene>
    <name evidence="2" type="ORF">GIB67_031003</name>
</gene>
<name>A0A7J7NG54_9MAGN</name>
<reference evidence="2 3" key="1">
    <citation type="journal article" date="2020" name="IScience">
        <title>Genome Sequencing of the Endangered Kingdonia uniflora (Circaeasteraceae, Ranunculales) Reveals Potential Mechanisms of Evolutionary Specialization.</title>
        <authorList>
            <person name="Sun Y."/>
            <person name="Deng T."/>
            <person name="Zhang A."/>
            <person name="Moore M.J."/>
            <person name="Landis J.B."/>
            <person name="Lin N."/>
            <person name="Zhang H."/>
            <person name="Zhang X."/>
            <person name="Huang J."/>
            <person name="Zhang X."/>
            <person name="Sun H."/>
            <person name="Wang H."/>
        </authorList>
    </citation>
    <scope>NUCLEOTIDE SEQUENCE [LARGE SCALE GENOMIC DNA]</scope>
    <source>
        <strain evidence="2">TB1705</strain>
        <tissue evidence="2">Leaf</tissue>
    </source>
</reference>